<evidence type="ECO:0000313" key="1">
    <source>
        <dbReference type="EMBL" id="SHH92342.1"/>
    </source>
</evidence>
<dbReference type="STRING" id="1216006.VA7868_00917"/>
<dbReference type="EMBL" id="FQXZ01000007">
    <property type="protein sequence ID" value="SHH92342.1"/>
    <property type="molecule type" value="Genomic_DNA"/>
</dbReference>
<proteinExistence type="predicted"/>
<reference evidence="1 2" key="1">
    <citation type="submission" date="2016-11" db="EMBL/GenBank/DDBJ databases">
        <authorList>
            <person name="Jaros S."/>
            <person name="Januszkiewicz K."/>
            <person name="Wedrychowicz H."/>
        </authorList>
    </citation>
    <scope>NUCLEOTIDE SEQUENCE [LARGE SCALE GENOMIC DNA]</scope>
    <source>
        <strain evidence="1 2">CECT 7868</strain>
    </source>
</reference>
<sequence>MFLVGFIMIFAFPYIMNVYVEDFMSDNNYIYCSDASTHRGKFIEYVYTRDTLTCKTEADKKRREYKPY</sequence>
<dbReference type="AlphaFoldDB" id="A0A1M5WYB0"/>
<dbReference type="Proteomes" id="UP000184608">
    <property type="component" value="Unassembled WGS sequence"/>
</dbReference>
<evidence type="ECO:0000313" key="2">
    <source>
        <dbReference type="Proteomes" id="UP000184608"/>
    </source>
</evidence>
<accession>A0A1M5WYB0</accession>
<name>A0A1M5WYB0_9VIBR</name>
<keyword evidence="2" id="KW-1185">Reference proteome</keyword>
<gene>
    <name evidence="1" type="ORF">VA7868_00917</name>
</gene>
<protein>
    <submittedName>
        <fullName evidence="1">Uncharacterized protein</fullName>
    </submittedName>
</protein>
<organism evidence="1 2">
    <name type="scientific">Vibrio aerogenes CECT 7868</name>
    <dbReference type="NCBI Taxonomy" id="1216006"/>
    <lineage>
        <taxon>Bacteria</taxon>
        <taxon>Pseudomonadati</taxon>
        <taxon>Pseudomonadota</taxon>
        <taxon>Gammaproteobacteria</taxon>
        <taxon>Vibrionales</taxon>
        <taxon>Vibrionaceae</taxon>
        <taxon>Vibrio</taxon>
    </lineage>
</organism>